<protein>
    <submittedName>
        <fullName evidence="4">Spondin domain-containing protein</fullName>
    </submittedName>
</protein>
<dbReference type="Pfam" id="PF07589">
    <property type="entry name" value="PEP-CTERM"/>
    <property type="match status" value="1"/>
</dbReference>
<reference evidence="4" key="1">
    <citation type="submission" date="2022-06" db="EMBL/GenBank/DDBJ databases">
        <title>Aeoliella straminimaris, a novel planctomycete from sediments.</title>
        <authorList>
            <person name="Vitorino I.R."/>
            <person name="Lage O.M."/>
        </authorList>
    </citation>
    <scope>NUCLEOTIDE SEQUENCE</scope>
    <source>
        <strain evidence="4">ICT_H6.2</strain>
    </source>
</reference>
<dbReference type="EMBL" id="JAMXLR010000006">
    <property type="protein sequence ID" value="MCO6042617.1"/>
    <property type="molecule type" value="Genomic_DNA"/>
</dbReference>
<evidence type="ECO:0000259" key="2">
    <source>
        <dbReference type="Pfam" id="PF06468"/>
    </source>
</evidence>
<gene>
    <name evidence="4" type="ORF">NG895_01735</name>
</gene>
<feature type="domain" description="Spondin" evidence="2">
    <location>
        <begin position="44"/>
        <end position="163"/>
    </location>
</feature>
<dbReference type="Gene3D" id="2.60.40.2130">
    <property type="entry name" value="F-spondin domain"/>
    <property type="match status" value="1"/>
</dbReference>
<dbReference type="InterPro" id="IPR009465">
    <property type="entry name" value="Spondin_N"/>
</dbReference>
<evidence type="ECO:0000313" key="4">
    <source>
        <dbReference type="EMBL" id="MCO6042617.1"/>
    </source>
</evidence>
<evidence type="ECO:0000259" key="3">
    <source>
        <dbReference type="Pfam" id="PF07589"/>
    </source>
</evidence>
<proteinExistence type="predicted"/>
<sequence>MLNLTLPKLSTLLTVAAMACVMQSAAAVQVRVTVRNTGVSDSVALSPIIMAAHDGSVDLFSSGSLASAGIEDVAEMGGPGATLIGEVTTAQATAVTEVGVATSGGFGPGILIPGAEASYVLSLDPTMNRYFSYAAMVVPSNDSFIGNDDPMGVELFDGGGNFVGAGFELTGSQIWDAGSEVNDLAGAAYIDGGDAALGTEDSSPVSLVSDLNDQFGTYLGLTTPTGTTFNSLPPANEGFVTFSFQVVPEPASYMIAGMGALGLLLLRRRVA</sequence>
<feature type="domain" description="Ice-binding protein C-terminal" evidence="3">
    <location>
        <begin position="247"/>
        <end position="269"/>
    </location>
</feature>
<evidence type="ECO:0000313" key="5">
    <source>
        <dbReference type="Proteomes" id="UP001155241"/>
    </source>
</evidence>
<keyword evidence="1" id="KW-0732">Signal</keyword>
<feature type="chain" id="PRO_5040854989" evidence="1">
    <location>
        <begin position="20"/>
        <end position="271"/>
    </location>
</feature>
<dbReference type="RefSeq" id="WP_252850715.1">
    <property type="nucleotide sequence ID" value="NZ_JAMXLR010000006.1"/>
</dbReference>
<comment type="caution">
    <text evidence="4">The sequence shown here is derived from an EMBL/GenBank/DDBJ whole genome shotgun (WGS) entry which is preliminary data.</text>
</comment>
<dbReference type="Proteomes" id="UP001155241">
    <property type="component" value="Unassembled WGS sequence"/>
</dbReference>
<evidence type="ECO:0000256" key="1">
    <source>
        <dbReference type="SAM" id="SignalP"/>
    </source>
</evidence>
<dbReference type="Pfam" id="PF06468">
    <property type="entry name" value="Spond_N"/>
    <property type="match status" value="1"/>
</dbReference>
<dbReference type="NCBIfam" id="NF038123">
    <property type="entry name" value="NF038123_dom"/>
    <property type="match status" value="1"/>
</dbReference>
<accession>A0A9X2F5H3</accession>
<feature type="signal peptide" evidence="1">
    <location>
        <begin position="1"/>
        <end position="19"/>
    </location>
</feature>
<organism evidence="4 5">
    <name type="scientific">Aeoliella straminimaris</name>
    <dbReference type="NCBI Taxonomy" id="2954799"/>
    <lineage>
        <taxon>Bacteria</taxon>
        <taxon>Pseudomonadati</taxon>
        <taxon>Planctomycetota</taxon>
        <taxon>Planctomycetia</taxon>
        <taxon>Pirellulales</taxon>
        <taxon>Lacipirellulaceae</taxon>
        <taxon>Aeoliella</taxon>
    </lineage>
</organism>
<dbReference type="InterPro" id="IPR013424">
    <property type="entry name" value="Ice-binding_C"/>
</dbReference>
<dbReference type="InterPro" id="IPR038678">
    <property type="entry name" value="Spondin_N_sf"/>
</dbReference>
<keyword evidence="5" id="KW-1185">Reference proteome</keyword>
<dbReference type="AlphaFoldDB" id="A0A9X2F5H3"/>
<name>A0A9X2F5H3_9BACT</name>